<dbReference type="PANTHER" id="PTHR13774">
    <property type="entry name" value="PHENAZINE BIOSYNTHESIS PROTEIN"/>
    <property type="match status" value="1"/>
</dbReference>
<dbReference type="Gene3D" id="3.10.310.10">
    <property type="entry name" value="Diaminopimelate Epimerase, Chain A, domain 1"/>
    <property type="match status" value="2"/>
</dbReference>
<dbReference type="Pfam" id="PF02567">
    <property type="entry name" value="PhzC-PhzF"/>
    <property type="match status" value="1"/>
</dbReference>
<dbReference type="PANTHER" id="PTHR13774:SF32">
    <property type="entry name" value="ANTISENSE-ENHANCING SEQUENCE 1"/>
    <property type="match status" value="1"/>
</dbReference>
<proteinExistence type="predicted"/>
<name>A0A2U9Q0U3_MYCSE</name>
<accession>A0A2U9Q0U3</accession>
<sequence length="290" mass="31294">MDLAYSHVDVFSRVPFGGNSLPVFPDARGVSSEQMLRITQEMRHFETIFLEPSDRPDTVRARIFDLFDELPFAGHPIIGAAAVLHRRSGIATPRTWRFHLAATTVEITTESTAAGFSGVLDQGTPVFLGQVGDRDQVAAAFDLVPEDLAADLPMEVVSTGLRYLIVPVGPGALERARISRDITEMLRGFGAQFAVLFDESAVEVRHWNNDGIIEDVATGSAAGVIGAYRLRHGLVSGGESFVLRQGQFTGRPSTLRVLPEGSTDRVETVKVGGDVSFVGHGVIEVLPGAR</sequence>
<dbReference type="SUPFAM" id="SSF54506">
    <property type="entry name" value="Diaminopimelate epimerase-like"/>
    <property type="match status" value="1"/>
</dbReference>
<evidence type="ECO:0000313" key="2">
    <source>
        <dbReference type="EMBL" id="AWT57554.1"/>
    </source>
</evidence>
<protein>
    <submittedName>
        <fullName evidence="2">Phenazine biosynthesis protein PhzF</fullName>
    </submittedName>
</protein>
<dbReference type="PIRSF" id="PIRSF016184">
    <property type="entry name" value="PhzC_PhzF"/>
    <property type="match status" value="1"/>
</dbReference>
<dbReference type="GO" id="GO:0016853">
    <property type="term" value="F:isomerase activity"/>
    <property type="evidence" value="ECO:0007669"/>
    <property type="project" value="TreeGrafter"/>
</dbReference>
<dbReference type="RefSeq" id="WP_003898160.1">
    <property type="nucleotide sequence ID" value="NZ_CP027541.1"/>
</dbReference>
<evidence type="ECO:0000256" key="1">
    <source>
        <dbReference type="PIRSR" id="PIRSR016184-1"/>
    </source>
</evidence>
<evidence type="ECO:0000313" key="3">
    <source>
        <dbReference type="Proteomes" id="UP000011200"/>
    </source>
</evidence>
<dbReference type="EMBL" id="CP027541">
    <property type="protein sequence ID" value="AWT57554.1"/>
    <property type="molecule type" value="Genomic_DNA"/>
</dbReference>
<dbReference type="GO" id="GO:0005737">
    <property type="term" value="C:cytoplasm"/>
    <property type="evidence" value="ECO:0007669"/>
    <property type="project" value="TreeGrafter"/>
</dbReference>
<dbReference type="Proteomes" id="UP000011200">
    <property type="component" value="Chromosome"/>
</dbReference>
<dbReference type="NCBIfam" id="TIGR00654">
    <property type="entry name" value="PhzF_family"/>
    <property type="match status" value="1"/>
</dbReference>
<feature type="active site" evidence="1">
    <location>
        <position position="46"/>
    </location>
</feature>
<reference evidence="3" key="2">
    <citation type="submission" date="2018-03" db="EMBL/GenBank/DDBJ databases">
        <authorList>
            <person name="Derbyshire K."/>
            <person name="Gray T.A."/>
            <person name="Champion M."/>
        </authorList>
    </citation>
    <scope>NUCLEOTIDE SEQUENCE [LARGE SCALE GENOMIC DNA]</scope>
    <source>
        <strain evidence="3">MKD8</strain>
    </source>
</reference>
<gene>
    <name evidence="2" type="ORF">D806_066210</name>
</gene>
<organism evidence="2 3">
    <name type="scientific">Mycolicibacterium smegmatis (strain MKD8)</name>
    <name type="common">Mycobacterium smegmatis</name>
    <dbReference type="NCBI Taxonomy" id="1214915"/>
    <lineage>
        <taxon>Bacteria</taxon>
        <taxon>Bacillati</taxon>
        <taxon>Actinomycetota</taxon>
        <taxon>Actinomycetes</taxon>
        <taxon>Mycobacteriales</taxon>
        <taxon>Mycobacteriaceae</taxon>
        <taxon>Mycolicibacterium</taxon>
    </lineage>
</organism>
<dbReference type="AlphaFoldDB" id="A0A2U9Q0U3"/>
<dbReference type="InterPro" id="IPR003719">
    <property type="entry name" value="Phenazine_PhzF-like"/>
</dbReference>
<reference evidence="2 3" key="1">
    <citation type="journal article" date="2013" name="Genome Announc.">
        <title>Draft genome sequence of MKD8, a conjugal recipient Mycobacterium smegmatis strain.</title>
        <authorList>
            <person name="Gray T.A."/>
            <person name="Palumbo M.J."/>
            <person name="Derbyshire K.M."/>
        </authorList>
    </citation>
    <scope>NUCLEOTIDE SEQUENCE [LARGE SCALE GENOMIC DNA]</scope>
    <source>
        <strain evidence="2 3">MKD8</strain>
    </source>
</reference>